<dbReference type="PANTHER" id="PTHR45916:SF1">
    <property type="entry name" value="STRUCTURAL MAINTENANCE OF CHROMOSOMES PROTEIN 5"/>
    <property type="match status" value="1"/>
</dbReference>
<organism evidence="13 14">
    <name type="scientific">Verruconis gallopava</name>
    <dbReference type="NCBI Taxonomy" id="253628"/>
    <lineage>
        <taxon>Eukaryota</taxon>
        <taxon>Fungi</taxon>
        <taxon>Dikarya</taxon>
        <taxon>Ascomycota</taxon>
        <taxon>Pezizomycotina</taxon>
        <taxon>Dothideomycetes</taxon>
        <taxon>Pleosporomycetidae</taxon>
        <taxon>Venturiales</taxon>
        <taxon>Sympoventuriaceae</taxon>
        <taxon>Verruconis</taxon>
    </lineage>
</organism>
<keyword evidence="14" id="KW-1185">Reference proteome</keyword>
<evidence type="ECO:0000256" key="2">
    <source>
        <dbReference type="ARBA" id="ARBA00004286"/>
    </source>
</evidence>
<evidence type="ECO:0000256" key="11">
    <source>
        <dbReference type="SAM" id="MobiDB-lite"/>
    </source>
</evidence>
<name>A0A0D2ARI6_9PEZI</name>
<dbReference type="HOGENOM" id="CLU_004969_2_0_1"/>
<feature type="coiled-coil region" evidence="10">
    <location>
        <begin position="426"/>
        <end position="474"/>
    </location>
</feature>
<feature type="coiled-coil region" evidence="10">
    <location>
        <begin position="804"/>
        <end position="873"/>
    </location>
</feature>
<gene>
    <name evidence="13" type="ORF">PV09_00059</name>
</gene>
<evidence type="ECO:0000256" key="1">
    <source>
        <dbReference type="ARBA" id="ARBA00004123"/>
    </source>
</evidence>
<feature type="region of interest" description="Disordered" evidence="11">
    <location>
        <begin position="1"/>
        <end position="64"/>
    </location>
</feature>
<evidence type="ECO:0000256" key="8">
    <source>
        <dbReference type="ARBA" id="ARBA00023054"/>
    </source>
</evidence>
<protein>
    <recommendedName>
        <fullName evidence="4">Structural maintenance of chromosomes protein 5</fullName>
    </recommendedName>
</protein>
<reference evidence="13 14" key="1">
    <citation type="submission" date="2015-01" db="EMBL/GenBank/DDBJ databases">
        <title>The Genome Sequence of Ochroconis gallopava CBS43764.</title>
        <authorList>
            <consortium name="The Broad Institute Genomics Platform"/>
            <person name="Cuomo C."/>
            <person name="de Hoog S."/>
            <person name="Gorbushina A."/>
            <person name="Stielow B."/>
            <person name="Teixiera M."/>
            <person name="Abouelleil A."/>
            <person name="Chapman S.B."/>
            <person name="Priest M."/>
            <person name="Young S.K."/>
            <person name="Wortman J."/>
            <person name="Nusbaum C."/>
            <person name="Birren B."/>
        </authorList>
    </citation>
    <scope>NUCLEOTIDE SEQUENCE [LARGE SCALE GENOMIC DNA]</scope>
    <source>
        <strain evidence="13 14">CBS 43764</strain>
    </source>
</reference>
<dbReference type="VEuPathDB" id="FungiDB:PV09_00059"/>
<dbReference type="GO" id="GO:0030915">
    <property type="term" value="C:Smc5-Smc6 complex"/>
    <property type="evidence" value="ECO:0007669"/>
    <property type="project" value="TreeGrafter"/>
</dbReference>
<evidence type="ECO:0000256" key="7">
    <source>
        <dbReference type="ARBA" id="ARBA00022840"/>
    </source>
</evidence>
<dbReference type="Gene3D" id="3.40.50.300">
    <property type="entry name" value="P-loop containing nucleotide triphosphate hydrolases"/>
    <property type="match status" value="2"/>
</dbReference>
<evidence type="ECO:0000259" key="12">
    <source>
        <dbReference type="Pfam" id="PF02463"/>
    </source>
</evidence>
<dbReference type="STRING" id="253628.A0A0D2ARI6"/>
<dbReference type="RefSeq" id="XP_016218984.1">
    <property type="nucleotide sequence ID" value="XM_016352727.1"/>
</dbReference>
<evidence type="ECO:0000256" key="3">
    <source>
        <dbReference type="ARBA" id="ARBA00010171"/>
    </source>
</evidence>
<dbReference type="FunCoup" id="A0A0D2ARI6">
    <property type="interactions" value="992"/>
</dbReference>
<feature type="coiled-coil region" evidence="10">
    <location>
        <begin position="937"/>
        <end position="964"/>
    </location>
</feature>
<proteinExistence type="inferred from homology"/>
<dbReference type="GeneID" id="27308032"/>
<dbReference type="PANTHER" id="PTHR45916">
    <property type="entry name" value="STRUCTURAL MAINTENANCE OF CHROMOSOMES PROTEIN 5"/>
    <property type="match status" value="1"/>
</dbReference>
<dbReference type="InParanoid" id="A0A0D2ARI6"/>
<accession>A0A0D2ARI6</accession>
<keyword evidence="8 10" id="KW-0175">Coiled coil</keyword>
<dbReference type="GO" id="GO:0000724">
    <property type="term" value="P:double-strand break repair via homologous recombination"/>
    <property type="evidence" value="ECO:0007669"/>
    <property type="project" value="TreeGrafter"/>
</dbReference>
<keyword evidence="5" id="KW-0158">Chromosome</keyword>
<dbReference type="SUPFAM" id="SSF52540">
    <property type="entry name" value="P-loop containing nucleoside triphosphate hydrolases"/>
    <property type="match status" value="1"/>
</dbReference>
<evidence type="ECO:0000313" key="13">
    <source>
        <dbReference type="EMBL" id="KIW09115.1"/>
    </source>
</evidence>
<dbReference type="InterPro" id="IPR003395">
    <property type="entry name" value="RecF/RecN/SMC_N"/>
</dbReference>
<sequence length="1139" mass="131367">MSRRRNLEEEEDELSDLSSTASSQGSKRRRLNGDVEDEESEGELLPDSFRRSPRKHRHGAAIAGAEKHQAGSLVRIAVKNFVTYTRATFNCGPSLNMIIGPNGTGKSTLVCAICLGLGYKPSVLGRAKNIGEFVKHGSKEARIEVELAAKPGQRENTVIQHTITREGNKSAYKINGKVASHKEVMACVKSFNIQIDNLCQFLPQDRVVEFAQMTPVGLLESTQKAAAREEMEAWHVKLKILGQKRIEMQAKREEDLKQLDALEKRHAQQQVEVDRMRERQTLLTRLQALEMTRPALQYAQEKNKHDEMRRTKRQYEAELRDLTQQVAPALQETEQKEIYVRQLKEAVDEADRISKRFETEIEKKAKDAEDKANKISALEVERNAEINNYKKRIPEIQRLDREIKQMEDQRAEEPAAVDGASYNARIREKDLQIRELVRKAEDIKAQEADIKARAEAKSAEFAAIQNEIRDLQSASGQQTRKLMQASPDTLEAYKWLQTHQAEFKEKIYGPPLVECSVRDPRYAGALESLLMRGDFLTFTATNKDDWNKFRQICQNQLRLKDIHSKVAPKPLSFWESPMAKEALAEYGLDEFASDLLQGPEPVLSMLCDAVRLHRTGVSLHDSTEEQFERLQNSPIQSWVAGKNSYRVNRRREYGPSAVSTVVSQVRPAQFWNSSGGGDVEAIRQAQRKLRDIEVDAAELQEELQPIRQKLNELKEQRESLEDEKQAITTEKLDRQKARSEWEALPRKIQTMVERREEKQRHQNEIHDRLRDIAQRKQGLLLERAQLAIDHTIALERSMQIYEEMAELEIQLVEGESELGHLIQKSQRVRDMLEQRRVEIRDFEARIKEQTVICKRLVKEIQDAQRKRATLENGEQLEEIMTRWLQGLDLETGQPTDDERTSVEHLDGEIVSTRQRIELMHEGNPRIFEQFEQRGRDIEKVKDRIANFQTDLDSLNAQIDDLRRKWEPELDELVEKISAAFSHNFERIGCAGQVRVRKDDHDFREWAIQIEVKFRENEELAVLDSHRQSGGERAVSTIFYLMALQSMARSPFRVVDEINQGMDPRNERMVHERMVDIACSENTSQYFLVTPKLLNGLKYHPRMVVHVIYSGEEMPEAGSEGSMLDLSVLAQRARELGRVH</sequence>
<dbReference type="GO" id="GO:0005634">
    <property type="term" value="C:nucleus"/>
    <property type="evidence" value="ECO:0007669"/>
    <property type="project" value="UniProtKB-SubCell"/>
</dbReference>
<evidence type="ECO:0000256" key="9">
    <source>
        <dbReference type="ARBA" id="ARBA00023242"/>
    </source>
</evidence>
<dbReference type="InterPro" id="IPR027417">
    <property type="entry name" value="P-loop_NTPase"/>
</dbReference>
<feature type="compositionally biased region" description="Acidic residues" evidence="11">
    <location>
        <begin position="34"/>
        <end position="44"/>
    </location>
</feature>
<dbReference type="GO" id="GO:0003697">
    <property type="term" value="F:single-stranded DNA binding"/>
    <property type="evidence" value="ECO:0007669"/>
    <property type="project" value="TreeGrafter"/>
</dbReference>
<evidence type="ECO:0000313" key="14">
    <source>
        <dbReference type="Proteomes" id="UP000053259"/>
    </source>
</evidence>
<comment type="similarity">
    <text evidence="3">Belongs to the SMC family. SMC5 subfamily.</text>
</comment>
<dbReference type="AlphaFoldDB" id="A0A0D2ARI6"/>
<dbReference type="Proteomes" id="UP000053259">
    <property type="component" value="Unassembled WGS sequence"/>
</dbReference>
<dbReference type="EMBL" id="KN847529">
    <property type="protein sequence ID" value="KIW09115.1"/>
    <property type="molecule type" value="Genomic_DNA"/>
</dbReference>
<dbReference type="Pfam" id="PF02463">
    <property type="entry name" value="SMC_N"/>
    <property type="match status" value="1"/>
</dbReference>
<dbReference type="GO" id="GO:0005524">
    <property type="term" value="F:ATP binding"/>
    <property type="evidence" value="ECO:0007669"/>
    <property type="project" value="UniProtKB-KW"/>
</dbReference>
<evidence type="ECO:0000256" key="5">
    <source>
        <dbReference type="ARBA" id="ARBA00022454"/>
    </source>
</evidence>
<evidence type="ECO:0000256" key="6">
    <source>
        <dbReference type="ARBA" id="ARBA00022741"/>
    </source>
</evidence>
<dbReference type="FunFam" id="3.40.50.300:FF:001301">
    <property type="entry name" value="Structural maintenance of chromosomes 5"/>
    <property type="match status" value="1"/>
</dbReference>
<keyword evidence="6" id="KW-0547">Nucleotide-binding</keyword>
<feature type="coiled-coil region" evidence="10">
    <location>
        <begin position="682"/>
        <end position="730"/>
    </location>
</feature>
<feature type="coiled-coil region" evidence="10">
    <location>
        <begin position="245"/>
        <end position="381"/>
    </location>
</feature>
<keyword evidence="7" id="KW-0067">ATP-binding</keyword>
<comment type="subcellular location">
    <subcellularLocation>
        <location evidence="2">Chromosome</location>
    </subcellularLocation>
    <subcellularLocation>
        <location evidence="1">Nucleus</location>
    </subcellularLocation>
</comment>
<feature type="domain" description="RecF/RecN/SMC N-terminal" evidence="12">
    <location>
        <begin position="73"/>
        <end position="1089"/>
    </location>
</feature>
<evidence type="ECO:0000256" key="10">
    <source>
        <dbReference type="SAM" id="Coils"/>
    </source>
</evidence>
<evidence type="ECO:0000256" key="4">
    <source>
        <dbReference type="ARBA" id="ARBA00018687"/>
    </source>
</evidence>
<keyword evidence="9" id="KW-0539">Nucleus</keyword>
<dbReference type="OrthoDB" id="10254973at2759"/>